<dbReference type="InterPro" id="IPR033704">
    <property type="entry name" value="dUTPase_trimeric"/>
</dbReference>
<reference evidence="8 9" key="1">
    <citation type="journal article" date="2010" name="Virus Res.">
        <title>The first complete genome sequence of a non-chicken aviadenovirus, proposed to be turkey adenovirus 1.</title>
        <authorList>
            <person name="Kajan G.L."/>
            <person name="Stefancsik R."/>
            <person name="Ursu K."/>
            <person name="Palya V."/>
            <person name="Benko M."/>
        </authorList>
    </citation>
    <scope>NUCLEOTIDE SEQUENCE [LARGE SCALE GENOMIC DNA]</scope>
    <source>
        <strain evidence="8 9">D90/2</strain>
    </source>
</reference>
<dbReference type="InterPro" id="IPR008181">
    <property type="entry name" value="dUTPase"/>
</dbReference>
<dbReference type="NCBIfam" id="TIGR00576">
    <property type="entry name" value="dut"/>
    <property type="match status" value="1"/>
</dbReference>
<feature type="domain" description="dUTPase-like" evidence="7">
    <location>
        <begin position="29"/>
        <end position="156"/>
    </location>
</feature>
<dbReference type="GO" id="GO:0000287">
    <property type="term" value="F:magnesium ion binding"/>
    <property type="evidence" value="ECO:0007669"/>
    <property type="project" value="InterPro"/>
</dbReference>
<dbReference type="NCBIfam" id="NF001862">
    <property type="entry name" value="PRK00601.1"/>
    <property type="match status" value="1"/>
</dbReference>
<evidence type="ECO:0000259" key="7">
    <source>
        <dbReference type="Pfam" id="PF00692"/>
    </source>
</evidence>
<evidence type="ECO:0000256" key="5">
    <source>
        <dbReference type="ARBA" id="ARBA00023080"/>
    </source>
</evidence>
<evidence type="ECO:0000256" key="4">
    <source>
        <dbReference type="ARBA" id="ARBA00022801"/>
    </source>
</evidence>
<dbReference type="CDD" id="cd07557">
    <property type="entry name" value="trimeric_dUTPase"/>
    <property type="match status" value="1"/>
</dbReference>
<evidence type="ECO:0000256" key="6">
    <source>
        <dbReference type="SAM" id="MobiDB-lite"/>
    </source>
</evidence>
<dbReference type="PANTHER" id="PTHR11241:SF0">
    <property type="entry name" value="DEOXYURIDINE 5'-TRIPHOSPHATE NUCLEOTIDOHYDROLASE"/>
    <property type="match status" value="1"/>
</dbReference>
<dbReference type="GO" id="GO:0046081">
    <property type="term" value="P:dUTP catabolic process"/>
    <property type="evidence" value="ECO:0007669"/>
    <property type="project" value="InterPro"/>
</dbReference>
<dbReference type="EC" id="3.6.1.23" evidence="3"/>
<proteinExistence type="inferred from homology"/>
<dbReference type="PANTHER" id="PTHR11241">
    <property type="entry name" value="DEOXYURIDINE 5'-TRIPHOSPHATE NUCLEOTIDOHYDROLASE"/>
    <property type="match status" value="1"/>
</dbReference>
<dbReference type="Pfam" id="PF00692">
    <property type="entry name" value="dUTPase"/>
    <property type="match status" value="1"/>
</dbReference>
<feature type="compositionally biased region" description="Basic and acidic residues" evidence="6">
    <location>
        <begin position="139"/>
        <end position="150"/>
    </location>
</feature>
<organism evidence="8 9">
    <name type="scientific">Turkey adenovirus 1</name>
    <dbReference type="NCBI Taxonomy" id="878329"/>
    <lineage>
        <taxon>Viruses</taxon>
        <taxon>Varidnaviria</taxon>
        <taxon>Bamfordvirae</taxon>
        <taxon>Preplasmiviricota</taxon>
        <taxon>Polisuviricotina</taxon>
        <taxon>Pharingeaviricetes</taxon>
        <taxon>Rowavirales</taxon>
        <taxon>Adenoviridae</taxon>
        <taxon>Aviadenovirus</taxon>
        <taxon>Aviadenovirus gallopavoprimum</taxon>
        <taxon>Turkey aviadenovirus B</taxon>
    </lineage>
</organism>
<feature type="region of interest" description="Disordered" evidence="6">
    <location>
        <begin position="137"/>
        <end position="187"/>
    </location>
</feature>
<dbReference type="OrthoDB" id="12539at10239"/>
<dbReference type="SUPFAM" id="SSF51283">
    <property type="entry name" value="dUTPase-like"/>
    <property type="match status" value="1"/>
</dbReference>
<dbReference type="GO" id="GO:0004170">
    <property type="term" value="F:dUTP diphosphatase activity"/>
    <property type="evidence" value="ECO:0007669"/>
    <property type="project" value="UniProtKB-EC"/>
</dbReference>
<name>E0YC51_9ADEN</name>
<sequence>MEGEKTADPKAPESVPPVRLFYKRERKTARAPVRATNDSCGYDLCSCEDAIVPPRSGAVISTGLSFAFPSGYYGRVAPRSGLAAKFLIDVGAGVVDPGYRGEVKVVLFNLSDHNFNVREGDRIAQLVLEAYSAPPTAEVESHAATERGDRGFGSTGGTSQQRTMLDWVKKPEAGPSSCSRSPSSSSC</sequence>
<keyword evidence="4" id="KW-0378">Hydrolase</keyword>
<feature type="compositionally biased region" description="Low complexity" evidence="6">
    <location>
        <begin position="175"/>
        <end position="187"/>
    </location>
</feature>
<comment type="similarity">
    <text evidence="2">Belongs to the dUTPase family.</text>
</comment>
<keyword evidence="9" id="KW-1185">Reference proteome</keyword>
<dbReference type="Gene3D" id="2.70.40.10">
    <property type="match status" value="1"/>
</dbReference>
<accession>E0YC51</accession>
<evidence type="ECO:0000256" key="3">
    <source>
        <dbReference type="ARBA" id="ARBA00012379"/>
    </source>
</evidence>
<dbReference type="InterPro" id="IPR036157">
    <property type="entry name" value="dUTPase-like_sf"/>
</dbReference>
<comment type="function">
    <text evidence="1">This enzyme is involved in nucleotide metabolism: it produces dUMP, the immediate precursor of thymidine nucleotides and it decreases the intracellular concentration of dUTP so that uracil cannot be incorporated into DNA.</text>
</comment>
<evidence type="ECO:0000313" key="8">
    <source>
        <dbReference type="EMBL" id="ADM53784.1"/>
    </source>
</evidence>
<evidence type="ECO:0000313" key="9">
    <source>
        <dbReference type="Proteomes" id="UP000110521"/>
    </source>
</evidence>
<dbReference type="RefSeq" id="YP_003933572.1">
    <property type="nucleotide sequence ID" value="NC_014564.2"/>
</dbReference>
<dbReference type="EMBL" id="GU936707">
    <property type="protein sequence ID" value="ADM53784.1"/>
    <property type="molecule type" value="Genomic_DNA"/>
</dbReference>
<dbReference type="Proteomes" id="UP000110521">
    <property type="component" value="Segment"/>
</dbReference>
<dbReference type="KEGG" id="vg:9797279"/>
<evidence type="ECO:0000256" key="1">
    <source>
        <dbReference type="ARBA" id="ARBA00003495"/>
    </source>
</evidence>
<dbReference type="GeneID" id="9797279"/>
<dbReference type="GO" id="GO:0006226">
    <property type="term" value="P:dUMP biosynthetic process"/>
    <property type="evidence" value="ECO:0007669"/>
    <property type="project" value="InterPro"/>
</dbReference>
<keyword evidence="5" id="KW-0546">Nucleotide metabolism</keyword>
<evidence type="ECO:0000256" key="2">
    <source>
        <dbReference type="ARBA" id="ARBA00006581"/>
    </source>
</evidence>
<protein>
    <recommendedName>
        <fullName evidence="3">dUTP diphosphatase</fullName>
        <ecNumber evidence="3">3.6.1.23</ecNumber>
    </recommendedName>
</protein>
<dbReference type="InterPro" id="IPR029054">
    <property type="entry name" value="dUTPase-like"/>
</dbReference>